<dbReference type="NCBIfam" id="TIGR00099">
    <property type="entry name" value="Cof-subfamily"/>
    <property type="match status" value="1"/>
</dbReference>
<dbReference type="EMBL" id="CP091430">
    <property type="protein sequence ID" value="UVI33714.1"/>
    <property type="molecule type" value="Genomic_DNA"/>
</dbReference>
<name>A0ABY5SIA5_9BACL</name>
<dbReference type="PROSITE" id="PS01228">
    <property type="entry name" value="COF_1"/>
    <property type="match status" value="1"/>
</dbReference>
<dbReference type="PANTHER" id="PTHR10000">
    <property type="entry name" value="PHOSPHOSERINE PHOSPHATASE"/>
    <property type="match status" value="1"/>
</dbReference>
<dbReference type="Proteomes" id="UP001057877">
    <property type="component" value="Chromosome"/>
</dbReference>
<dbReference type="Gene3D" id="3.30.1240.10">
    <property type="match status" value="1"/>
</dbReference>
<dbReference type="InterPro" id="IPR023214">
    <property type="entry name" value="HAD_sf"/>
</dbReference>
<dbReference type="InterPro" id="IPR000150">
    <property type="entry name" value="Cof"/>
</dbReference>
<dbReference type="Pfam" id="PF08282">
    <property type="entry name" value="Hydrolase_3"/>
    <property type="match status" value="1"/>
</dbReference>
<accession>A0ABY5SIA5</accession>
<dbReference type="InterPro" id="IPR036412">
    <property type="entry name" value="HAD-like_sf"/>
</dbReference>
<protein>
    <submittedName>
        <fullName evidence="1">Cof-type HAD-IIB family hydrolase</fullName>
    </submittedName>
</protein>
<dbReference type="CDD" id="cd07516">
    <property type="entry name" value="HAD_Pase"/>
    <property type="match status" value="1"/>
</dbReference>
<dbReference type="SFLD" id="SFLDG01140">
    <property type="entry name" value="C2.B:_Phosphomannomutase_and_P"/>
    <property type="match status" value="1"/>
</dbReference>
<dbReference type="GO" id="GO:0016787">
    <property type="term" value="F:hydrolase activity"/>
    <property type="evidence" value="ECO:0007669"/>
    <property type="project" value="UniProtKB-KW"/>
</dbReference>
<dbReference type="PANTHER" id="PTHR10000:SF8">
    <property type="entry name" value="HAD SUPERFAMILY HYDROLASE-LIKE, TYPE 3"/>
    <property type="match status" value="1"/>
</dbReference>
<dbReference type="SUPFAM" id="SSF56784">
    <property type="entry name" value="HAD-like"/>
    <property type="match status" value="1"/>
</dbReference>
<gene>
    <name evidence="1" type="ORF">L1F29_21630</name>
</gene>
<evidence type="ECO:0000313" key="2">
    <source>
        <dbReference type="Proteomes" id="UP001057877"/>
    </source>
</evidence>
<keyword evidence="2" id="KW-1185">Reference proteome</keyword>
<keyword evidence="1" id="KW-0378">Hydrolase</keyword>
<evidence type="ECO:0000313" key="1">
    <source>
        <dbReference type="EMBL" id="UVI33714.1"/>
    </source>
</evidence>
<organism evidence="1 2">
    <name type="scientific">Paenibacillus spongiae</name>
    <dbReference type="NCBI Taxonomy" id="2909671"/>
    <lineage>
        <taxon>Bacteria</taxon>
        <taxon>Bacillati</taxon>
        <taxon>Bacillota</taxon>
        <taxon>Bacilli</taxon>
        <taxon>Bacillales</taxon>
        <taxon>Paenibacillaceae</taxon>
        <taxon>Paenibacillus</taxon>
    </lineage>
</organism>
<reference evidence="1" key="1">
    <citation type="submission" date="2022-01" db="EMBL/GenBank/DDBJ databases">
        <title>Paenibacillus spongiae sp. nov., isolated from marine sponge.</title>
        <authorList>
            <person name="Li Z."/>
            <person name="Zhang M."/>
        </authorList>
    </citation>
    <scope>NUCLEOTIDE SEQUENCE</scope>
    <source>
        <strain evidence="1">PHS-Z3</strain>
    </source>
</reference>
<dbReference type="Gene3D" id="3.40.50.1000">
    <property type="entry name" value="HAD superfamily/HAD-like"/>
    <property type="match status" value="1"/>
</dbReference>
<sequence>MNYDIIALDVDGTLLTDAHVLTAETRDAVREAARLGAEIVLCTGRGPMNTIPVLEELGLSGTIITHNGAATIDAASRNVLHQFDMDNAELEKFINFCREGNHHFDVNTAFDLMVLGEIPPNVAAMYSGYKITPMLRDNALPLPSGLVKFTVFGEKEAMDSVELAWDGWTHGLQHIRSGDFFIDVQHPQVSKGDALKQLAMLRGVEPQRVMAIGNYFNDVGMLTFAGLGIAVANSPDGVKSAANALTLSNEENGVAHALHTYAW</sequence>
<proteinExistence type="predicted"/>
<dbReference type="SFLD" id="SFLDS00003">
    <property type="entry name" value="Haloacid_Dehalogenase"/>
    <property type="match status" value="1"/>
</dbReference>